<dbReference type="AlphaFoldDB" id="A0A177P4Y9"/>
<proteinExistence type="inferred from homology"/>
<dbReference type="CDD" id="cd17267">
    <property type="entry name" value="RMtype1_S_EcoAO83I-TRD1-CR1_like"/>
    <property type="match status" value="1"/>
</dbReference>
<name>A0A177P4Y9_9GAMM</name>
<evidence type="ECO:0000256" key="1">
    <source>
        <dbReference type="ARBA" id="ARBA00010923"/>
    </source>
</evidence>
<dbReference type="InterPro" id="IPR052021">
    <property type="entry name" value="Type-I_RS_S_subunit"/>
</dbReference>
<dbReference type="GO" id="GO:0009307">
    <property type="term" value="P:DNA restriction-modification system"/>
    <property type="evidence" value="ECO:0007669"/>
    <property type="project" value="UniProtKB-KW"/>
</dbReference>
<sequence>MISFDIGGVQPSIKVPHLLDMKISLPPLSEQQSIGAILSCLDDKIDLLHRQNKTLEAMAETLFRQWFIEEAQEDWEEGKVEDLFVLQRGYDLPIQNRVDGKYPIFAASGFSGGHAEYKVTAPGVTTGRSGLIGKVYFIQDDFWPLNTSLYIKEFKKGTPLFSYFFLKTMDLESFNAGSAVPTLNRNHVHESSISIPPDKLIKEFEFHMMPNFKKLRANEIQIRTLEKLRDNLLPKLMSGEVRVSYEQGEFAS</sequence>
<organism evidence="5 6">
    <name type="scientific">Methylomonas koyamae</name>
    <dbReference type="NCBI Taxonomy" id="702114"/>
    <lineage>
        <taxon>Bacteria</taxon>
        <taxon>Pseudomonadati</taxon>
        <taxon>Pseudomonadota</taxon>
        <taxon>Gammaproteobacteria</taxon>
        <taxon>Methylococcales</taxon>
        <taxon>Methylococcaceae</taxon>
        <taxon>Methylomonas</taxon>
    </lineage>
</organism>
<gene>
    <name evidence="5" type="ORF">A1355_20480</name>
</gene>
<evidence type="ECO:0000256" key="2">
    <source>
        <dbReference type="ARBA" id="ARBA00022747"/>
    </source>
</evidence>
<evidence type="ECO:0000256" key="3">
    <source>
        <dbReference type="ARBA" id="ARBA00023125"/>
    </source>
</evidence>
<dbReference type="Proteomes" id="UP000077628">
    <property type="component" value="Unassembled WGS sequence"/>
</dbReference>
<dbReference type="Pfam" id="PF01420">
    <property type="entry name" value="Methylase_S"/>
    <property type="match status" value="2"/>
</dbReference>
<feature type="domain" description="Type I restriction modification DNA specificity" evidence="4">
    <location>
        <begin position="3"/>
        <end position="56"/>
    </location>
</feature>
<reference evidence="6" key="1">
    <citation type="submission" date="2016-03" db="EMBL/GenBank/DDBJ databases">
        <authorList>
            <person name="Heylen K."/>
            <person name="De Vos P."/>
            <person name="Vekeman B."/>
        </authorList>
    </citation>
    <scope>NUCLEOTIDE SEQUENCE [LARGE SCALE GENOMIC DNA]</scope>
    <source>
        <strain evidence="6">R-45383</strain>
    </source>
</reference>
<keyword evidence="6" id="KW-1185">Reference proteome</keyword>
<dbReference type="PANTHER" id="PTHR30408:SF13">
    <property type="entry name" value="TYPE I RESTRICTION ENZYME HINDI SPECIFICITY SUBUNIT"/>
    <property type="match status" value="1"/>
</dbReference>
<evidence type="ECO:0000313" key="6">
    <source>
        <dbReference type="Proteomes" id="UP000077628"/>
    </source>
</evidence>
<accession>A0A177P4Y9</accession>
<dbReference type="SUPFAM" id="SSF116734">
    <property type="entry name" value="DNA methylase specificity domain"/>
    <property type="match status" value="2"/>
</dbReference>
<dbReference type="InterPro" id="IPR000055">
    <property type="entry name" value="Restrct_endonuc_typeI_TRD"/>
</dbReference>
<evidence type="ECO:0000259" key="4">
    <source>
        <dbReference type="Pfam" id="PF01420"/>
    </source>
</evidence>
<dbReference type="InterPro" id="IPR044946">
    <property type="entry name" value="Restrct_endonuc_typeI_TRD_sf"/>
</dbReference>
<dbReference type="GO" id="GO:0003677">
    <property type="term" value="F:DNA binding"/>
    <property type="evidence" value="ECO:0007669"/>
    <property type="project" value="UniProtKB-KW"/>
</dbReference>
<protein>
    <recommendedName>
        <fullName evidence="4">Type I restriction modification DNA specificity domain-containing protein</fullName>
    </recommendedName>
</protein>
<comment type="caution">
    <text evidence="5">The sequence shown here is derived from an EMBL/GenBank/DDBJ whole genome shotgun (WGS) entry which is preliminary data.</text>
</comment>
<dbReference type="Gene3D" id="3.90.220.20">
    <property type="entry name" value="DNA methylase specificity domains"/>
    <property type="match status" value="2"/>
</dbReference>
<keyword evidence="2" id="KW-0680">Restriction system</keyword>
<evidence type="ECO:0000313" key="5">
    <source>
        <dbReference type="EMBL" id="OAI24523.1"/>
    </source>
</evidence>
<dbReference type="PANTHER" id="PTHR30408">
    <property type="entry name" value="TYPE-1 RESTRICTION ENZYME ECOKI SPECIFICITY PROTEIN"/>
    <property type="match status" value="1"/>
</dbReference>
<feature type="domain" description="Type I restriction modification DNA specificity" evidence="4">
    <location>
        <begin position="73"/>
        <end position="198"/>
    </location>
</feature>
<dbReference type="EMBL" id="LUUK01000046">
    <property type="protein sequence ID" value="OAI24523.1"/>
    <property type="molecule type" value="Genomic_DNA"/>
</dbReference>
<comment type="similarity">
    <text evidence="1">Belongs to the type-I restriction system S methylase family.</text>
</comment>
<dbReference type="STRING" id="702114.A1355_20480"/>
<dbReference type="REBASE" id="164887">
    <property type="entry name" value="S.Mko45383ORF20485P"/>
</dbReference>
<keyword evidence="3" id="KW-0238">DNA-binding</keyword>